<keyword evidence="3" id="KW-0611">Plant defense</keyword>
<dbReference type="InterPro" id="IPR032675">
    <property type="entry name" value="LRR_dom_sf"/>
</dbReference>
<feature type="domain" description="Disease resistance protein RPS4B/Roq1-like leucine-rich repeats" evidence="6">
    <location>
        <begin position="73"/>
        <end position="256"/>
    </location>
</feature>
<feature type="coiled-coil region" evidence="4">
    <location>
        <begin position="742"/>
        <end position="818"/>
    </location>
</feature>
<dbReference type="PANTHER" id="PTHR48051">
    <property type="match status" value="1"/>
</dbReference>
<reference evidence="8" key="1">
    <citation type="submission" date="2025-08" db="UniProtKB">
        <authorList>
            <consortium name="RefSeq"/>
        </authorList>
    </citation>
    <scope>IDENTIFICATION</scope>
    <source>
        <tissue evidence="8">Etiolated seedlings</tissue>
    </source>
</reference>
<dbReference type="Pfam" id="PF23286">
    <property type="entry name" value="LRR_13"/>
    <property type="match status" value="1"/>
</dbReference>
<protein>
    <submittedName>
        <fullName evidence="8">Uncharacterized protein LOC101495757</fullName>
    </submittedName>
</protein>
<gene>
    <name evidence="8" type="primary">LOC101495757</name>
</gene>
<dbReference type="PANTHER" id="PTHR48051:SF1">
    <property type="entry name" value="RAS SUPPRESSOR PROTEIN 1"/>
    <property type="match status" value="1"/>
</dbReference>
<dbReference type="InterPro" id="IPR058546">
    <property type="entry name" value="RPS4B/Roq1-like_LRR"/>
</dbReference>
<dbReference type="InterPro" id="IPR050216">
    <property type="entry name" value="LRR_domain-containing"/>
</dbReference>
<proteinExistence type="predicted"/>
<evidence type="ECO:0000256" key="4">
    <source>
        <dbReference type="SAM" id="Coils"/>
    </source>
</evidence>
<dbReference type="InterPro" id="IPR001611">
    <property type="entry name" value="Leu-rich_rpt"/>
</dbReference>
<dbReference type="Gene3D" id="3.80.10.10">
    <property type="entry name" value="Ribonuclease Inhibitor"/>
    <property type="match status" value="2"/>
</dbReference>
<keyword evidence="7" id="KW-1185">Reference proteome</keyword>
<dbReference type="SUPFAM" id="SSF52058">
    <property type="entry name" value="L domain-like"/>
    <property type="match status" value="1"/>
</dbReference>
<dbReference type="PROSITE" id="PS51450">
    <property type="entry name" value="LRR"/>
    <property type="match status" value="1"/>
</dbReference>
<evidence type="ECO:0000256" key="2">
    <source>
        <dbReference type="ARBA" id="ARBA00022737"/>
    </source>
</evidence>
<evidence type="ECO:0000256" key="5">
    <source>
        <dbReference type="SAM" id="MobiDB-lite"/>
    </source>
</evidence>
<evidence type="ECO:0000313" key="7">
    <source>
        <dbReference type="Proteomes" id="UP000087171"/>
    </source>
</evidence>
<feature type="region of interest" description="Disordered" evidence="5">
    <location>
        <begin position="590"/>
        <end position="609"/>
    </location>
</feature>
<evidence type="ECO:0000256" key="1">
    <source>
        <dbReference type="ARBA" id="ARBA00022614"/>
    </source>
</evidence>
<dbReference type="Proteomes" id="UP000087171">
    <property type="component" value="Unplaced"/>
</dbReference>
<dbReference type="AlphaFoldDB" id="A0A3Q7XIN0"/>
<dbReference type="RefSeq" id="XP_027186243.1">
    <property type="nucleotide sequence ID" value="XM_027330442.1"/>
</dbReference>
<evidence type="ECO:0000256" key="3">
    <source>
        <dbReference type="ARBA" id="ARBA00022821"/>
    </source>
</evidence>
<dbReference type="OrthoDB" id="1416388at2759"/>
<evidence type="ECO:0000259" key="6">
    <source>
        <dbReference type="Pfam" id="PF23286"/>
    </source>
</evidence>
<keyword evidence="4" id="KW-0175">Coiled coil</keyword>
<name>A0A3Q7XIN0_CICAR</name>
<sequence length="859" mass="96761">MQAFACLRILDLSYNEYITEIPDVSGLPDLEKLSFKHCENLTKIHDSVGYLGSLKILDASSCKNLKTFPPIILTSLEQLNLSHCSTLESFPEILGKMENITELYIMGSPIKELPFSIQNFTRLQKLELRICGKVLLPSCIVKLPELSLIHVSKCEGLWLPKQYKGKEMVLQSSNMDRLILSHCNIFNDFLPVGLKFFSNVKDLDLSGNNFTTIHEWIEECHFLRYLKVDNCSHLQRINGIPNKLEIFSAKECTSLKCLDLTVLPACTTESCSLKELILDGCVYLQEIISLPQNLDIFSAKSCTSLTSQSINMLLNQEGVEAGNNMFFFPGKNIPEWFTPRTSVKKVPTSRVATKQEIEGSLYFQFRNKFPTICLCLVIGLGNEQPIQVKFSLQVFINGNKKRIGCQQVYEFKIDTDHVFLLKIEDNEDIVFSDNKWNSVEVSFVDHITNDEEPIRQVSRYSGIHVFEQTIDPEDIQFIDASQRMINTNLNPNSMEGAHQKVKITAERPQKDQTNVLSSPIVSSTQLRPPIIDAKIVGGPKPMLPNKMSSENVIEETSERLPEEEVHPTSIPNDPLVIQICSEGDDIELEAVSSSEESSSEIESSDSDDPFDCVSNRFNISAKEAISSGSCSGDASLGIIRETINALALLMVKELSEVSCDPDTQSRFHQLLDVLSTSSHPKMSVELKEAIVEFQRKAFLSIQEFQSTIESVNKLKDFEKHLDEIKQETMAGKGRRKDLKNSIKKVSLDIKAENSRINESEAEIVTLRKQLDTKEMDLEKFVLNLKNQEGTLSTYSTSYASLNEHARALLEEVDDLLAASSGVKHEGEAAKLKQSRLKATWSMDLTTQFNKIKNNIINRL</sequence>
<feature type="compositionally biased region" description="Acidic residues" evidence="5">
    <location>
        <begin position="597"/>
        <end position="609"/>
    </location>
</feature>
<accession>A0A3Q7XIN0</accession>
<evidence type="ECO:0000313" key="8">
    <source>
        <dbReference type="RefSeq" id="XP_027186243.1"/>
    </source>
</evidence>
<keyword evidence="2" id="KW-0677">Repeat</keyword>
<organism evidence="7 8">
    <name type="scientific">Cicer arietinum</name>
    <name type="common">Chickpea</name>
    <name type="synonym">Garbanzo</name>
    <dbReference type="NCBI Taxonomy" id="3827"/>
    <lineage>
        <taxon>Eukaryota</taxon>
        <taxon>Viridiplantae</taxon>
        <taxon>Streptophyta</taxon>
        <taxon>Embryophyta</taxon>
        <taxon>Tracheophyta</taxon>
        <taxon>Spermatophyta</taxon>
        <taxon>Magnoliopsida</taxon>
        <taxon>eudicotyledons</taxon>
        <taxon>Gunneridae</taxon>
        <taxon>Pentapetalae</taxon>
        <taxon>rosids</taxon>
        <taxon>fabids</taxon>
        <taxon>Fabales</taxon>
        <taxon>Fabaceae</taxon>
        <taxon>Papilionoideae</taxon>
        <taxon>50 kb inversion clade</taxon>
        <taxon>NPAAA clade</taxon>
        <taxon>Hologalegina</taxon>
        <taxon>IRL clade</taxon>
        <taxon>Cicereae</taxon>
        <taxon>Cicer</taxon>
    </lineage>
</organism>
<keyword evidence="1" id="KW-0433">Leucine-rich repeat</keyword>
<dbReference type="GO" id="GO:0005737">
    <property type="term" value="C:cytoplasm"/>
    <property type="evidence" value="ECO:0007669"/>
    <property type="project" value="TreeGrafter"/>
</dbReference>